<proteinExistence type="predicted"/>
<reference evidence="1" key="2">
    <citation type="submission" date="2020-11" db="EMBL/GenBank/DDBJ databases">
        <authorList>
            <person name="McCartney M.A."/>
            <person name="Auch B."/>
            <person name="Kono T."/>
            <person name="Mallez S."/>
            <person name="Becker A."/>
            <person name="Gohl D.M."/>
            <person name="Silverstein K.A.T."/>
            <person name="Koren S."/>
            <person name="Bechman K.B."/>
            <person name="Herman A."/>
            <person name="Abrahante J.E."/>
            <person name="Garbe J."/>
        </authorList>
    </citation>
    <scope>NUCLEOTIDE SEQUENCE</scope>
    <source>
        <strain evidence="1">Duluth1</strain>
        <tissue evidence="1">Whole animal</tissue>
    </source>
</reference>
<comment type="caution">
    <text evidence="1">The sequence shown here is derived from an EMBL/GenBank/DDBJ whole genome shotgun (WGS) entry which is preliminary data.</text>
</comment>
<dbReference type="EMBL" id="JAIWYP010000009">
    <property type="protein sequence ID" value="KAH3769300.1"/>
    <property type="molecule type" value="Genomic_DNA"/>
</dbReference>
<gene>
    <name evidence="1" type="ORF">DPMN_170550</name>
</gene>
<accession>A0A9D4DYT6</accession>
<keyword evidence="2" id="KW-1185">Reference proteome</keyword>
<organism evidence="1 2">
    <name type="scientific">Dreissena polymorpha</name>
    <name type="common">Zebra mussel</name>
    <name type="synonym">Mytilus polymorpha</name>
    <dbReference type="NCBI Taxonomy" id="45954"/>
    <lineage>
        <taxon>Eukaryota</taxon>
        <taxon>Metazoa</taxon>
        <taxon>Spiralia</taxon>
        <taxon>Lophotrochozoa</taxon>
        <taxon>Mollusca</taxon>
        <taxon>Bivalvia</taxon>
        <taxon>Autobranchia</taxon>
        <taxon>Heteroconchia</taxon>
        <taxon>Euheterodonta</taxon>
        <taxon>Imparidentia</taxon>
        <taxon>Neoheterodontei</taxon>
        <taxon>Myida</taxon>
        <taxon>Dreissenoidea</taxon>
        <taxon>Dreissenidae</taxon>
        <taxon>Dreissena</taxon>
    </lineage>
</organism>
<reference evidence="1" key="1">
    <citation type="journal article" date="2019" name="bioRxiv">
        <title>The Genome of the Zebra Mussel, Dreissena polymorpha: A Resource for Invasive Species Research.</title>
        <authorList>
            <person name="McCartney M.A."/>
            <person name="Auch B."/>
            <person name="Kono T."/>
            <person name="Mallez S."/>
            <person name="Zhang Y."/>
            <person name="Obille A."/>
            <person name="Becker A."/>
            <person name="Abrahante J.E."/>
            <person name="Garbe J."/>
            <person name="Badalamenti J.P."/>
            <person name="Herman A."/>
            <person name="Mangelson H."/>
            <person name="Liachko I."/>
            <person name="Sullivan S."/>
            <person name="Sone E.D."/>
            <person name="Koren S."/>
            <person name="Silverstein K.A.T."/>
            <person name="Beckman K.B."/>
            <person name="Gohl D.M."/>
        </authorList>
    </citation>
    <scope>NUCLEOTIDE SEQUENCE</scope>
    <source>
        <strain evidence="1">Duluth1</strain>
        <tissue evidence="1">Whole animal</tissue>
    </source>
</reference>
<evidence type="ECO:0000313" key="2">
    <source>
        <dbReference type="Proteomes" id="UP000828390"/>
    </source>
</evidence>
<dbReference type="Proteomes" id="UP000828390">
    <property type="component" value="Unassembled WGS sequence"/>
</dbReference>
<evidence type="ECO:0000313" key="1">
    <source>
        <dbReference type="EMBL" id="KAH3769300.1"/>
    </source>
</evidence>
<sequence>MGTADTTVLGKVTKTAREEYQYCVDVPADFIGIYRIGVTAFVTPGSSNVVVYDFQMDSGNCKGSFVF</sequence>
<name>A0A9D4DYT6_DREPO</name>
<protein>
    <submittedName>
        <fullName evidence="1">Uncharacterized protein</fullName>
    </submittedName>
</protein>
<dbReference type="AlphaFoldDB" id="A0A9D4DYT6"/>